<dbReference type="RefSeq" id="WP_145277976.1">
    <property type="nucleotide sequence ID" value="NZ_CP036426.1"/>
</dbReference>
<gene>
    <name evidence="1" type="ORF">ElP_69810</name>
</gene>
<dbReference type="AlphaFoldDB" id="A0A518HDW1"/>
<keyword evidence="2" id="KW-1185">Reference proteome</keyword>
<reference evidence="1 2" key="1">
    <citation type="submission" date="2019-02" db="EMBL/GenBank/DDBJ databases">
        <title>Deep-cultivation of Planctomycetes and their phenomic and genomic characterization uncovers novel biology.</title>
        <authorList>
            <person name="Wiegand S."/>
            <person name="Jogler M."/>
            <person name="Boedeker C."/>
            <person name="Pinto D."/>
            <person name="Vollmers J."/>
            <person name="Rivas-Marin E."/>
            <person name="Kohn T."/>
            <person name="Peeters S.H."/>
            <person name="Heuer A."/>
            <person name="Rast P."/>
            <person name="Oberbeckmann S."/>
            <person name="Bunk B."/>
            <person name="Jeske O."/>
            <person name="Meyerdierks A."/>
            <person name="Storesund J.E."/>
            <person name="Kallscheuer N."/>
            <person name="Luecker S."/>
            <person name="Lage O.M."/>
            <person name="Pohl T."/>
            <person name="Merkel B.J."/>
            <person name="Hornburger P."/>
            <person name="Mueller R.-W."/>
            <person name="Bruemmer F."/>
            <person name="Labrenz M."/>
            <person name="Spormann A.M."/>
            <person name="Op den Camp H."/>
            <person name="Overmann J."/>
            <person name="Amann R."/>
            <person name="Jetten M.S.M."/>
            <person name="Mascher T."/>
            <person name="Medema M.H."/>
            <person name="Devos D.P."/>
            <person name="Kaster A.-K."/>
            <person name="Ovreas L."/>
            <person name="Rohde M."/>
            <person name="Galperin M.Y."/>
            <person name="Jogler C."/>
        </authorList>
    </citation>
    <scope>NUCLEOTIDE SEQUENCE [LARGE SCALE GENOMIC DNA]</scope>
    <source>
        <strain evidence="1 2">ElP</strain>
    </source>
</reference>
<dbReference type="Proteomes" id="UP000317835">
    <property type="component" value="Chromosome"/>
</dbReference>
<dbReference type="EMBL" id="CP036426">
    <property type="protein sequence ID" value="QDV39020.1"/>
    <property type="molecule type" value="Genomic_DNA"/>
</dbReference>
<protein>
    <submittedName>
        <fullName evidence="1">Uncharacterized protein</fullName>
    </submittedName>
</protein>
<evidence type="ECO:0000313" key="2">
    <source>
        <dbReference type="Proteomes" id="UP000317835"/>
    </source>
</evidence>
<organism evidence="1 2">
    <name type="scientific">Tautonia plasticadhaerens</name>
    <dbReference type="NCBI Taxonomy" id="2527974"/>
    <lineage>
        <taxon>Bacteria</taxon>
        <taxon>Pseudomonadati</taxon>
        <taxon>Planctomycetota</taxon>
        <taxon>Planctomycetia</taxon>
        <taxon>Isosphaerales</taxon>
        <taxon>Isosphaeraceae</taxon>
        <taxon>Tautonia</taxon>
    </lineage>
</organism>
<dbReference type="KEGG" id="tpla:ElP_69810"/>
<name>A0A518HDW1_9BACT</name>
<accession>A0A518HDW1</accession>
<dbReference type="OrthoDB" id="283683at2"/>
<sequence>MNRDDQHRARMPFPSRFLPGRGRVHAIVLALGVAAIVPTTLVDRSLGQPRPDDRPDRDVTVFGLLAEPGKSRVDPMLSPYAGPLRKLLPDHGLTLLGAESRRLTSNEALSCDLGHGRSLVVTLKAPLEGGKVHLCVQLLDDDRPRPVFITEVRTPAGQLVFLDKVQGASGDRLLVGVGAR</sequence>
<evidence type="ECO:0000313" key="1">
    <source>
        <dbReference type="EMBL" id="QDV39020.1"/>
    </source>
</evidence>
<proteinExistence type="predicted"/>